<dbReference type="Proteomes" id="UP000244880">
    <property type="component" value="Unassembled WGS sequence"/>
</dbReference>
<organism evidence="1 2">
    <name type="scientific">Ascidiaceihabitans donghaensis</name>
    <dbReference type="NCBI Taxonomy" id="1510460"/>
    <lineage>
        <taxon>Bacteria</taxon>
        <taxon>Pseudomonadati</taxon>
        <taxon>Pseudomonadota</taxon>
        <taxon>Alphaproteobacteria</taxon>
        <taxon>Rhodobacterales</taxon>
        <taxon>Paracoccaceae</taxon>
        <taxon>Ascidiaceihabitans</taxon>
    </lineage>
</organism>
<dbReference type="EMBL" id="OMOR01000001">
    <property type="protein sequence ID" value="SPH22756.1"/>
    <property type="molecule type" value="Genomic_DNA"/>
</dbReference>
<evidence type="ECO:0000313" key="2">
    <source>
        <dbReference type="Proteomes" id="UP000244880"/>
    </source>
</evidence>
<reference evidence="1 2" key="1">
    <citation type="submission" date="2018-03" db="EMBL/GenBank/DDBJ databases">
        <authorList>
            <person name="Keele B.F."/>
        </authorList>
    </citation>
    <scope>NUCLEOTIDE SEQUENCE [LARGE SCALE GENOMIC DNA]</scope>
    <source>
        <strain evidence="1 2">CECT 8599</strain>
    </source>
</reference>
<name>A0A2R8BI57_9RHOB</name>
<dbReference type="AlphaFoldDB" id="A0A2R8BI57"/>
<gene>
    <name evidence="1" type="ORF">ASD8599_03504</name>
</gene>
<accession>A0A2R8BI57</accession>
<dbReference type="RefSeq" id="WP_108829663.1">
    <property type="nucleotide sequence ID" value="NZ_OMOR01000001.1"/>
</dbReference>
<protein>
    <submittedName>
        <fullName evidence="1">Uncharacterized protein</fullName>
    </submittedName>
</protein>
<proteinExistence type="predicted"/>
<dbReference type="OrthoDB" id="7861209at2"/>
<evidence type="ECO:0000313" key="1">
    <source>
        <dbReference type="EMBL" id="SPH22756.1"/>
    </source>
</evidence>
<keyword evidence="2" id="KW-1185">Reference proteome</keyword>
<sequence>MKLLDPDLSVAERISGLVQAEIDTARVETDRDLRHLDAFRAALVKPFETTVNFSGGVTQTCWTVTRTDGTYRVVYMPVAGYFSLCVESDFGPLDIGVHGPAMGCYGSV</sequence>